<comment type="subcellular location">
    <subcellularLocation>
        <location evidence="1">Membrane</location>
        <topology evidence="1">Multi-pass membrane protein</topology>
    </subcellularLocation>
</comment>
<organism evidence="11 14">
    <name type="scientific">Adineta steineri</name>
    <dbReference type="NCBI Taxonomy" id="433720"/>
    <lineage>
        <taxon>Eukaryota</taxon>
        <taxon>Metazoa</taxon>
        <taxon>Spiralia</taxon>
        <taxon>Gnathifera</taxon>
        <taxon>Rotifera</taxon>
        <taxon>Eurotatoria</taxon>
        <taxon>Bdelloidea</taxon>
        <taxon>Adinetida</taxon>
        <taxon>Adinetidae</taxon>
        <taxon>Adineta</taxon>
    </lineage>
</organism>
<dbReference type="PANTHER" id="PTHR24243">
    <property type="entry name" value="G-PROTEIN COUPLED RECEPTOR"/>
    <property type="match status" value="1"/>
</dbReference>
<dbReference type="EMBL" id="CAJNOI010000004">
    <property type="protein sequence ID" value="CAF0737387.1"/>
    <property type="molecule type" value="Genomic_DNA"/>
</dbReference>
<feature type="transmembrane region" description="Helical" evidence="8">
    <location>
        <begin position="95"/>
        <end position="113"/>
    </location>
</feature>
<feature type="transmembrane region" description="Helical" evidence="8">
    <location>
        <begin position="20"/>
        <end position="43"/>
    </location>
</feature>
<dbReference type="SUPFAM" id="SSF81321">
    <property type="entry name" value="Family A G protein-coupled receptor-like"/>
    <property type="match status" value="1"/>
</dbReference>
<comment type="caution">
    <text evidence="11">The sequence shown here is derived from an EMBL/GenBank/DDBJ whole genome shotgun (WGS) entry which is preliminary data.</text>
</comment>
<keyword evidence="4" id="KW-0297">G-protein coupled receptor</keyword>
<proteinExistence type="predicted"/>
<keyword evidence="5 8" id="KW-0472">Membrane</keyword>
<feature type="transmembrane region" description="Helical" evidence="8">
    <location>
        <begin position="219"/>
        <end position="243"/>
    </location>
</feature>
<evidence type="ECO:0000313" key="14">
    <source>
        <dbReference type="Proteomes" id="UP000663877"/>
    </source>
</evidence>
<evidence type="ECO:0000256" key="5">
    <source>
        <dbReference type="ARBA" id="ARBA00023136"/>
    </source>
</evidence>
<keyword evidence="3 8" id="KW-1133">Transmembrane helix</keyword>
<dbReference type="EMBL" id="CAJNOM010000001">
    <property type="protein sequence ID" value="CAF0729719.1"/>
    <property type="molecule type" value="Genomic_DNA"/>
</dbReference>
<keyword evidence="2 8" id="KW-0812">Transmembrane</keyword>
<evidence type="ECO:0000313" key="13">
    <source>
        <dbReference type="Proteomes" id="UP000663832"/>
    </source>
</evidence>
<feature type="transmembrane region" description="Helical" evidence="8">
    <location>
        <begin position="174"/>
        <end position="198"/>
    </location>
</feature>
<evidence type="ECO:0000256" key="7">
    <source>
        <dbReference type="ARBA" id="ARBA00023224"/>
    </source>
</evidence>
<accession>A0A813NH51</accession>
<protein>
    <recommendedName>
        <fullName evidence="9">G-protein coupled receptors family 1 profile domain-containing protein</fullName>
    </recommendedName>
</protein>
<evidence type="ECO:0000256" key="8">
    <source>
        <dbReference type="SAM" id="Phobius"/>
    </source>
</evidence>
<keyword evidence="6" id="KW-0675">Receptor</keyword>
<keyword evidence="7" id="KW-0807">Transducer</keyword>
<dbReference type="InterPro" id="IPR017452">
    <property type="entry name" value="GPCR_Rhodpsn_7TM"/>
</dbReference>
<feature type="transmembrane region" description="Helical" evidence="8">
    <location>
        <begin position="263"/>
        <end position="287"/>
    </location>
</feature>
<dbReference type="AlphaFoldDB" id="A0A813NH51"/>
<dbReference type="GO" id="GO:0004930">
    <property type="term" value="F:G protein-coupled receptor activity"/>
    <property type="evidence" value="ECO:0007669"/>
    <property type="project" value="UniProtKB-KW"/>
</dbReference>
<dbReference type="OrthoDB" id="9991603at2759"/>
<gene>
    <name evidence="11" type="ORF">BJG266_LOCUS1613</name>
    <name evidence="12" type="ORF">QVE165_LOCUS1262</name>
    <name evidence="10" type="ORF">QVE165_LOCUS155</name>
</gene>
<dbReference type="GO" id="GO:0016020">
    <property type="term" value="C:membrane"/>
    <property type="evidence" value="ECO:0007669"/>
    <property type="project" value="UniProtKB-SubCell"/>
</dbReference>
<evidence type="ECO:0000256" key="1">
    <source>
        <dbReference type="ARBA" id="ARBA00004141"/>
    </source>
</evidence>
<keyword evidence="13" id="KW-1185">Reference proteome</keyword>
<evidence type="ECO:0000256" key="2">
    <source>
        <dbReference type="ARBA" id="ARBA00022692"/>
    </source>
</evidence>
<evidence type="ECO:0000256" key="3">
    <source>
        <dbReference type="ARBA" id="ARBA00022989"/>
    </source>
</evidence>
<dbReference type="Gene3D" id="1.20.1070.10">
    <property type="entry name" value="Rhodopsin 7-helix transmembrane proteins"/>
    <property type="match status" value="1"/>
</dbReference>
<feature type="domain" description="G-protein coupled receptors family 1 profile" evidence="9">
    <location>
        <begin position="34"/>
        <end position="284"/>
    </location>
</feature>
<evidence type="ECO:0000313" key="12">
    <source>
        <dbReference type="EMBL" id="CAF0747112.1"/>
    </source>
</evidence>
<reference evidence="11" key="1">
    <citation type="submission" date="2021-02" db="EMBL/GenBank/DDBJ databases">
        <authorList>
            <person name="Nowell W R."/>
        </authorList>
    </citation>
    <scope>NUCLEOTIDE SEQUENCE</scope>
</reference>
<evidence type="ECO:0000256" key="4">
    <source>
        <dbReference type="ARBA" id="ARBA00023040"/>
    </source>
</evidence>
<dbReference type="EMBL" id="CAJNOM010000004">
    <property type="protein sequence ID" value="CAF0747112.1"/>
    <property type="molecule type" value="Genomic_DNA"/>
</dbReference>
<dbReference type="PANTHER" id="PTHR24243:SF208">
    <property type="entry name" value="PYROKININ-1 RECEPTOR"/>
    <property type="match status" value="1"/>
</dbReference>
<evidence type="ECO:0000313" key="10">
    <source>
        <dbReference type="EMBL" id="CAF0729719.1"/>
    </source>
</evidence>
<dbReference type="Proteomes" id="UP000663877">
    <property type="component" value="Unassembled WGS sequence"/>
</dbReference>
<evidence type="ECO:0000259" key="9">
    <source>
        <dbReference type="PROSITE" id="PS50262"/>
    </source>
</evidence>
<evidence type="ECO:0000256" key="6">
    <source>
        <dbReference type="ARBA" id="ARBA00023170"/>
    </source>
</evidence>
<feature type="transmembrane region" description="Helical" evidence="8">
    <location>
        <begin position="55"/>
        <end position="75"/>
    </location>
</feature>
<evidence type="ECO:0000313" key="11">
    <source>
        <dbReference type="EMBL" id="CAF0737387.1"/>
    </source>
</evidence>
<name>A0A813NH51_9BILA</name>
<feature type="transmembrane region" description="Helical" evidence="8">
    <location>
        <begin position="134"/>
        <end position="154"/>
    </location>
</feature>
<dbReference type="Proteomes" id="UP000663832">
    <property type="component" value="Unassembled WGS sequence"/>
</dbReference>
<dbReference type="PROSITE" id="PS50262">
    <property type="entry name" value="G_PROTEIN_RECEP_F1_2"/>
    <property type="match status" value="1"/>
</dbReference>
<sequence>MTNSASTLPSILTTLTEKLTYIALPFYVILGILGNTFCIIYFLNKSQRASSCAFYLLLAAITNMFAVTFGVSTSILSLAKPVVSASLVYCKLRMYINHTSIFIGRMFTILATIDTYTMTSQKHTCRMFSQRSNAIKCAIGVVLCCPLIAIHIPIMNTIVAGQCVMTGVYALIFAIYQMLIAGIIPPLAMIIFSCLAYLNMKKIHIRPDDTVKRQQQRQHIRMVTTQITIYIISAELVPITTMYKQLTSNIIGKSQDRKAIEAFIIFIASNFLLYLNTWAPFFIYYATSSNFRTAFIRIFHKTYRIHPMELTYLNNNAVTINRGP</sequence>